<dbReference type="PRINTS" id="PR01039">
    <property type="entry name" value="TRNASYNTHTRP"/>
</dbReference>
<dbReference type="NCBIfam" id="TIGR00233">
    <property type="entry name" value="trpS"/>
    <property type="match status" value="1"/>
</dbReference>
<dbReference type="EC" id="6.1.1.2" evidence="2 9"/>
<dbReference type="PANTHER" id="PTHR43766">
    <property type="entry name" value="TRYPTOPHAN--TRNA LIGASE, MITOCHONDRIAL"/>
    <property type="match status" value="1"/>
</dbReference>
<dbReference type="GO" id="GO:0004830">
    <property type="term" value="F:tryptophan-tRNA ligase activity"/>
    <property type="evidence" value="ECO:0007669"/>
    <property type="project" value="UniProtKB-UniRule"/>
</dbReference>
<dbReference type="KEGG" id="sdf:ACG33_13970"/>
<organism evidence="11 12">
    <name type="scientific">Steroidobacter denitrificans</name>
    <dbReference type="NCBI Taxonomy" id="465721"/>
    <lineage>
        <taxon>Bacteria</taxon>
        <taxon>Pseudomonadati</taxon>
        <taxon>Pseudomonadota</taxon>
        <taxon>Gammaproteobacteria</taxon>
        <taxon>Steroidobacterales</taxon>
        <taxon>Steroidobacteraceae</taxon>
        <taxon>Steroidobacter</taxon>
    </lineage>
</organism>
<evidence type="ECO:0000256" key="1">
    <source>
        <dbReference type="ARBA" id="ARBA00005594"/>
    </source>
</evidence>
<dbReference type="InterPro" id="IPR002306">
    <property type="entry name" value="Trp-tRNA-ligase"/>
</dbReference>
<comment type="similarity">
    <text evidence="1 10">Belongs to the class-I aminoacyl-tRNA synthetase family.</text>
</comment>
<dbReference type="InterPro" id="IPR002305">
    <property type="entry name" value="aa-tRNA-synth_Ic"/>
</dbReference>
<keyword evidence="4 10" id="KW-0547">Nucleotide-binding</keyword>
<dbReference type="GO" id="GO:0005524">
    <property type="term" value="F:ATP binding"/>
    <property type="evidence" value="ECO:0007669"/>
    <property type="project" value="UniProtKB-KW"/>
</dbReference>
<evidence type="ECO:0000256" key="9">
    <source>
        <dbReference type="NCBIfam" id="TIGR00233"/>
    </source>
</evidence>
<keyword evidence="7 10" id="KW-0030">Aminoacyl-tRNA synthetase</keyword>
<keyword evidence="3 10" id="KW-0436">Ligase</keyword>
<sequence>MRILSGVQPSGLLHLGNYYGALQQYLELQHEEQALYFIADLHALTTVRDAAALRTGTFEAALAFLSLGLDPSKAILFRQSDIPEITELLWILGCLVPLSHLERAHGYKDKTARGIAANFGLVAYPVLMAADILAFGADVVPVGKDQIQHLEFARDWATRFNLAFVARYDPQDPEAHRQGNERGILKLPQARLQETAALVPGTNGQKMSKSSGNTIDLFADDDSVRKQIMGIKTDSTSIELPKPDNALYRLLQLVAPPAEFAQIDASWRSGGKGYAEYKKTLLECFHARFAAPRRRHEELIRDRGAIERILADGAQRARALAAPVIDQVRRAVGIR</sequence>
<gene>
    <name evidence="11" type="ORF">ACG33_13970</name>
</gene>
<dbReference type="InterPro" id="IPR001412">
    <property type="entry name" value="aa-tRNA-synth_I_CS"/>
</dbReference>
<comment type="catalytic activity">
    <reaction evidence="8">
        <text>tRNA(Trp) + L-tryptophan + ATP = L-tryptophyl-tRNA(Trp) + AMP + diphosphate + H(+)</text>
        <dbReference type="Rhea" id="RHEA:24080"/>
        <dbReference type="Rhea" id="RHEA-COMP:9671"/>
        <dbReference type="Rhea" id="RHEA-COMP:9705"/>
        <dbReference type="ChEBI" id="CHEBI:15378"/>
        <dbReference type="ChEBI" id="CHEBI:30616"/>
        <dbReference type="ChEBI" id="CHEBI:33019"/>
        <dbReference type="ChEBI" id="CHEBI:57912"/>
        <dbReference type="ChEBI" id="CHEBI:78442"/>
        <dbReference type="ChEBI" id="CHEBI:78535"/>
        <dbReference type="ChEBI" id="CHEBI:456215"/>
        <dbReference type="EC" id="6.1.1.2"/>
    </reaction>
</comment>
<keyword evidence="12" id="KW-1185">Reference proteome</keyword>
<dbReference type="RefSeq" id="WP_066922086.1">
    <property type="nucleotide sequence ID" value="NZ_CP011971.1"/>
</dbReference>
<dbReference type="CDD" id="cd00806">
    <property type="entry name" value="TrpRS_core"/>
    <property type="match status" value="1"/>
</dbReference>
<dbReference type="Gene3D" id="1.10.240.10">
    <property type="entry name" value="Tyrosyl-Transfer RNA Synthetase"/>
    <property type="match status" value="1"/>
</dbReference>
<name>A0A127FCP7_STEDE</name>
<dbReference type="PANTHER" id="PTHR43766:SF1">
    <property type="entry name" value="TRYPTOPHAN--TRNA LIGASE, MITOCHONDRIAL"/>
    <property type="match status" value="1"/>
</dbReference>
<evidence type="ECO:0000256" key="10">
    <source>
        <dbReference type="RuleBase" id="RU363036"/>
    </source>
</evidence>
<evidence type="ECO:0000313" key="12">
    <source>
        <dbReference type="Proteomes" id="UP000070250"/>
    </source>
</evidence>
<evidence type="ECO:0000256" key="3">
    <source>
        <dbReference type="ARBA" id="ARBA00022598"/>
    </source>
</evidence>
<evidence type="ECO:0000256" key="5">
    <source>
        <dbReference type="ARBA" id="ARBA00022840"/>
    </source>
</evidence>
<evidence type="ECO:0000256" key="6">
    <source>
        <dbReference type="ARBA" id="ARBA00022917"/>
    </source>
</evidence>
<proteinExistence type="inferred from homology"/>
<evidence type="ECO:0000256" key="8">
    <source>
        <dbReference type="ARBA" id="ARBA00049929"/>
    </source>
</evidence>
<evidence type="ECO:0000256" key="4">
    <source>
        <dbReference type="ARBA" id="ARBA00022741"/>
    </source>
</evidence>
<keyword evidence="6 10" id="KW-0648">Protein biosynthesis</keyword>
<evidence type="ECO:0000256" key="2">
    <source>
        <dbReference type="ARBA" id="ARBA00013161"/>
    </source>
</evidence>
<dbReference type="EMBL" id="CP011971">
    <property type="protein sequence ID" value="AMN48184.1"/>
    <property type="molecule type" value="Genomic_DNA"/>
</dbReference>
<dbReference type="Pfam" id="PF00579">
    <property type="entry name" value="tRNA-synt_1b"/>
    <property type="match status" value="1"/>
</dbReference>
<evidence type="ECO:0000256" key="7">
    <source>
        <dbReference type="ARBA" id="ARBA00023146"/>
    </source>
</evidence>
<reference evidence="11 12" key="1">
    <citation type="submission" date="2015-06" db="EMBL/GenBank/DDBJ databases">
        <title>A Comprehensive Approach to Explore the Metabolic and Phylogenetic Diversity of Bacterial Steroid Degradation in the Environment: Testosterone as an Example.</title>
        <authorList>
            <person name="Yang F.-C."/>
            <person name="Chen Y.-L."/>
            <person name="Yu C.-P."/>
            <person name="Tang S.-L."/>
            <person name="Wang P.-H."/>
            <person name="Ismail W."/>
            <person name="Wang C.-H."/>
            <person name="Yang C.-Y."/>
            <person name="Chiang Y.-R."/>
        </authorList>
    </citation>
    <scope>NUCLEOTIDE SEQUENCE [LARGE SCALE GENOMIC DNA]</scope>
    <source>
        <strain evidence="11 12">DSM 18526</strain>
    </source>
</reference>
<dbReference type="GO" id="GO:0005829">
    <property type="term" value="C:cytosol"/>
    <property type="evidence" value="ECO:0007669"/>
    <property type="project" value="TreeGrafter"/>
</dbReference>
<dbReference type="InterPro" id="IPR014729">
    <property type="entry name" value="Rossmann-like_a/b/a_fold"/>
</dbReference>
<dbReference type="SUPFAM" id="SSF52374">
    <property type="entry name" value="Nucleotidylyl transferase"/>
    <property type="match status" value="1"/>
</dbReference>
<evidence type="ECO:0000313" key="11">
    <source>
        <dbReference type="EMBL" id="AMN48184.1"/>
    </source>
</evidence>
<dbReference type="PATRIC" id="fig|465721.4.peg.2987"/>
<keyword evidence="5 10" id="KW-0067">ATP-binding</keyword>
<dbReference type="OrthoDB" id="9801042at2"/>
<dbReference type="PROSITE" id="PS00178">
    <property type="entry name" value="AA_TRNA_LIGASE_I"/>
    <property type="match status" value="1"/>
</dbReference>
<dbReference type="InterPro" id="IPR050203">
    <property type="entry name" value="Trp-tRNA_synthetase"/>
</dbReference>
<dbReference type="Gene3D" id="3.40.50.620">
    <property type="entry name" value="HUPs"/>
    <property type="match status" value="1"/>
</dbReference>
<dbReference type="GO" id="GO:0006436">
    <property type="term" value="P:tryptophanyl-tRNA aminoacylation"/>
    <property type="evidence" value="ECO:0007669"/>
    <property type="project" value="UniProtKB-UniRule"/>
</dbReference>
<dbReference type="Proteomes" id="UP000070250">
    <property type="component" value="Chromosome"/>
</dbReference>
<accession>A0A127FCP7</accession>
<dbReference type="AlphaFoldDB" id="A0A127FCP7"/>
<protein>
    <recommendedName>
        <fullName evidence="2 9">Tryptophan--tRNA ligase</fullName>
        <ecNumber evidence="2 9">6.1.1.2</ecNumber>
    </recommendedName>
</protein>
<dbReference type="STRING" id="465721.ACG33_13970"/>
<dbReference type="FunFam" id="1.10.240.10:FF:000005">
    <property type="entry name" value="Tryptophan--tRNA ligase"/>
    <property type="match status" value="1"/>
</dbReference>